<dbReference type="PANTHER" id="PTHR46648:SF1">
    <property type="entry name" value="ADENOSINE 5'-MONOPHOSPHORAMIDASE HNT1"/>
    <property type="match status" value="1"/>
</dbReference>
<evidence type="ECO:0000256" key="1">
    <source>
        <dbReference type="PIRSR" id="PIRSR601310-1"/>
    </source>
</evidence>
<dbReference type="Pfam" id="PF01230">
    <property type="entry name" value="HIT"/>
    <property type="match status" value="1"/>
</dbReference>
<keyword evidence="6" id="KW-1185">Reference proteome</keyword>
<dbReference type="InterPro" id="IPR011146">
    <property type="entry name" value="HIT-like"/>
</dbReference>
<reference evidence="5 6" key="1">
    <citation type="submission" date="2020-08" db="EMBL/GenBank/DDBJ databases">
        <title>Sequencing the genomes of 1000 actinobacteria strains.</title>
        <authorList>
            <person name="Klenk H.-P."/>
        </authorList>
    </citation>
    <scope>NUCLEOTIDE SEQUENCE [LARGE SCALE GENOMIC DNA]</scope>
    <source>
        <strain evidence="5 6">DSM 17945</strain>
    </source>
</reference>
<name>A0A7W9JIR0_9MICC</name>
<protein>
    <submittedName>
        <fullName evidence="5">Histidine triad (HIT) family protein</fullName>
    </submittedName>
</protein>
<dbReference type="InterPro" id="IPR036265">
    <property type="entry name" value="HIT-like_sf"/>
</dbReference>
<dbReference type="AlphaFoldDB" id="A0A7W9JIR0"/>
<comment type="caution">
    <text evidence="5">The sequence shown here is derived from an EMBL/GenBank/DDBJ whole genome shotgun (WGS) entry which is preliminary data.</text>
</comment>
<evidence type="ECO:0000313" key="5">
    <source>
        <dbReference type="EMBL" id="MBB5848434.1"/>
    </source>
</evidence>
<dbReference type="GO" id="GO:0003824">
    <property type="term" value="F:catalytic activity"/>
    <property type="evidence" value="ECO:0007669"/>
    <property type="project" value="InterPro"/>
</dbReference>
<organism evidence="5 6">
    <name type="scientific">Micrococcus endophyticus</name>
    <dbReference type="NCBI Taxonomy" id="455343"/>
    <lineage>
        <taxon>Bacteria</taxon>
        <taxon>Bacillati</taxon>
        <taxon>Actinomycetota</taxon>
        <taxon>Actinomycetes</taxon>
        <taxon>Micrococcales</taxon>
        <taxon>Micrococcaceae</taxon>
        <taxon>Micrococcus</taxon>
    </lineage>
</organism>
<dbReference type="Proteomes" id="UP000567246">
    <property type="component" value="Unassembled WGS sequence"/>
</dbReference>
<feature type="active site" description="Tele-AMP-histidine intermediate" evidence="1">
    <location>
        <position position="99"/>
    </location>
</feature>
<dbReference type="Gene3D" id="3.30.428.10">
    <property type="entry name" value="HIT-like"/>
    <property type="match status" value="1"/>
</dbReference>
<dbReference type="GO" id="GO:0009117">
    <property type="term" value="P:nucleotide metabolic process"/>
    <property type="evidence" value="ECO:0007669"/>
    <property type="project" value="TreeGrafter"/>
</dbReference>
<dbReference type="InterPro" id="IPR001310">
    <property type="entry name" value="Histidine_triad_HIT"/>
</dbReference>
<dbReference type="InterPro" id="IPR019808">
    <property type="entry name" value="Histidine_triad_CS"/>
</dbReference>
<evidence type="ECO:0000313" key="6">
    <source>
        <dbReference type="Proteomes" id="UP000567246"/>
    </source>
</evidence>
<dbReference type="PRINTS" id="PR00332">
    <property type="entry name" value="HISTRIAD"/>
</dbReference>
<dbReference type="EMBL" id="JACHMW010000001">
    <property type="protein sequence ID" value="MBB5848434.1"/>
    <property type="molecule type" value="Genomic_DNA"/>
</dbReference>
<dbReference type="PROSITE" id="PS00892">
    <property type="entry name" value="HIT_1"/>
    <property type="match status" value="1"/>
</dbReference>
<evidence type="ECO:0000256" key="3">
    <source>
        <dbReference type="PROSITE-ProRule" id="PRU00464"/>
    </source>
</evidence>
<accession>A0A7W9JIR0</accession>
<dbReference type="RefSeq" id="WP_184171556.1">
    <property type="nucleotide sequence ID" value="NZ_BAABAG010000001.1"/>
</dbReference>
<dbReference type="PANTHER" id="PTHR46648">
    <property type="entry name" value="HIT FAMILY PROTEIN 1"/>
    <property type="match status" value="1"/>
</dbReference>
<feature type="domain" description="HIT" evidence="4">
    <location>
        <begin position="6"/>
        <end position="112"/>
    </location>
</feature>
<dbReference type="SUPFAM" id="SSF54197">
    <property type="entry name" value="HIT-like"/>
    <property type="match status" value="1"/>
</dbReference>
<proteinExistence type="predicted"/>
<evidence type="ECO:0000259" key="4">
    <source>
        <dbReference type="PROSITE" id="PS51084"/>
    </source>
</evidence>
<sequence length="145" mass="15029">MASHCPFCAVVRGVGPAHLVAESPLALAFLDQSPAADGHTLVVPRRHVESFSEVTPEEGAEVFALAARVAAVLRRVVSPGVTLHLAEGWEAGQDVPHTHLHVIPRRIDDAVTIDLPALRTPLDLAGSAAALRAVLEGPATPGGPA</sequence>
<dbReference type="PROSITE" id="PS51084">
    <property type="entry name" value="HIT_2"/>
    <property type="match status" value="1"/>
</dbReference>
<gene>
    <name evidence="5" type="ORF">HDA33_000998</name>
</gene>
<evidence type="ECO:0000256" key="2">
    <source>
        <dbReference type="PIRSR" id="PIRSR601310-3"/>
    </source>
</evidence>
<feature type="short sequence motif" description="Histidine triad motif" evidence="2 3">
    <location>
        <begin position="97"/>
        <end position="101"/>
    </location>
</feature>